<dbReference type="SUPFAM" id="SSF88659">
    <property type="entry name" value="Sigma3 and sigma4 domains of RNA polymerase sigma factors"/>
    <property type="match status" value="1"/>
</dbReference>
<dbReference type="Gene3D" id="1.10.10.10">
    <property type="entry name" value="Winged helix-like DNA-binding domain superfamily/Winged helix DNA-binding domain"/>
    <property type="match status" value="1"/>
</dbReference>
<keyword evidence="2 6" id="KW-0805">Transcription regulation</keyword>
<dbReference type="InterPro" id="IPR039425">
    <property type="entry name" value="RNA_pol_sigma-70-like"/>
</dbReference>
<sequence>MRADDSDDDHITALAFAAARGDRQALESFVKATQKDVWRFVSYLSDAGRADDLTQETFIRAIGALPRFSGRSTARTWLLSIARRVVVDQIRHERARPPSAFRSAADSVVEIPVGERYEDRVEWDMLINDLEESRREAFLLTQFLGLSYADAAEVCRCPVGTIRSRVARARDDLMQAYRADQGRTG</sequence>
<dbReference type="Pfam" id="PF08281">
    <property type="entry name" value="Sigma70_r4_2"/>
    <property type="match status" value="1"/>
</dbReference>
<evidence type="ECO:0000256" key="6">
    <source>
        <dbReference type="RuleBase" id="RU000716"/>
    </source>
</evidence>
<dbReference type="SUPFAM" id="SSF88946">
    <property type="entry name" value="Sigma2 domain of RNA polymerase sigma factors"/>
    <property type="match status" value="1"/>
</dbReference>
<dbReference type="EMBL" id="BMCS01000001">
    <property type="protein sequence ID" value="GGF20951.1"/>
    <property type="molecule type" value="Genomic_DNA"/>
</dbReference>
<keyword evidence="5 6" id="KW-0804">Transcription</keyword>
<organism evidence="9 10">
    <name type="scientific">Williamsia phyllosphaerae</name>
    <dbReference type="NCBI Taxonomy" id="885042"/>
    <lineage>
        <taxon>Bacteria</taxon>
        <taxon>Bacillati</taxon>
        <taxon>Actinomycetota</taxon>
        <taxon>Actinomycetes</taxon>
        <taxon>Mycobacteriales</taxon>
        <taxon>Nocardiaceae</taxon>
        <taxon>Williamsia</taxon>
    </lineage>
</organism>
<comment type="similarity">
    <text evidence="1 6">Belongs to the sigma-70 factor family. ECF subfamily.</text>
</comment>
<evidence type="ECO:0000259" key="7">
    <source>
        <dbReference type="Pfam" id="PF04542"/>
    </source>
</evidence>
<dbReference type="PANTHER" id="PTHR43133:SF61">
    <property type="entry name" value="ECF RNA POLYMERASE SIGMA FACTOR SIGC"/>
    <property type="match status" value="1"/>
</dbReference>
<evidence type="ECO:0000256" key="4">
    <source>
        <dbReference type="ARBA" id="ARBA00023125"/>
    </source>
</evidence>
<dbReference type="PROSITE" id="PS01063">
    <property type="entry name" value="SIGMA70_ECF"/>
    <property type="match status" value="1"/>
</dbReference>
<dbReference type="NCBIfam" id="TIGR02937">
    <property type="entry name" value="sigma70-ECF"/>
    <property type="match status" value="1"/>
</dbReference>
<evidence type="ECO:0000256" key="1">
    <source>
        <dbReference type="ARBA" id="ARBA00010641"/>
    </source>
</evidence>
<keyword evidence="10" id="KW-1185">Reference proteome</keyword>
<protein>
    <recommendedName>
        <fullName evidence="6">RNA polymerase sigma factor</fullName>
    </recommendedName>
</protein>
<feature type="domain" description="RNA polymerase sigma factor 70 region 4 type 2" evidence="8">
    <location>
        <begin position="122"/>
        <end position="172"/>
    </location>
</feature>
<dbReference type="InterPro" id="IPR036388">
    <property type="entry name" value="WH-like_DNA-bd_sf"/>
</dbReference>
<dbReference type="Proteomes" id="UP000632454">
    <property type="component" value="Unassembled WGS sequence"/>
</dbReference>
<comment type="caution">
    <text evidence="9">The sequence shown here is derived from an EMBL/GenBank/DDBJ whole genome shotgun (WGS) entry which is preliminary data.</text>
</comment>
<dbReference type="PANTHER" id="PTHR43133">
    <property type="entry name" value="RNA POLYMERASE ECF-TYPE SIGMA FACTO"/>
    <property type="match status" value="1"/>
</dbReference>
<evidence type="ECO:0000313" key="10">
    <source>
        <dbReference type="Proteomes" id="UP000632454"/>
    </source>
</evidence>
<feature type="domain" description="RNA polymerase sigma-70 region 2" evidence="7">
    <location>
        <begin position="30"/>
        <end position="94"/>
    </location>
</feature>
<dbReference type="InterPro" id="IPR013325">
    <property type="entry name" value="RNA_pol_sigma_r2"/>
</dbReference>
<proteinExistence type="inferred from homology"/>
<dbReference type="RefSeq" id="WP_188488549.1">
    <property type="nucleotide sequence ID" value="NZ_BMCS01000001.1"/>
</dbReference>
<keyword evidence="3 6" id="KW-0731">Sigma factor</keyword>
<dbReference type="InterPro" id="IPR013249">
    <property type="entry name" value="RNA_pol_sigma70_r4_t2"/>
</dbReference>
<dbReference type="Pfam" id="PF04542">
    <property type="entry name" value="Sigma70_r2"/>
    <property type="match status" value="1"/>
</dbReference>
<evidence type="ECO:0000313" key="9">
    <source>
        <dbReference type="EMBL" id="GGF20951.1"/>
    </source>
</evidence>
<gene>
    <name evidence="9" type="primary">sigC</name>
    <name evidence="9" type="ORF">GCM10007298_16130</name>
</gene>
<reference evidence="10" key="1">
    <citation type="journal article" date="2019" name="Int. J. Syst. Evol. Microbiol.">
        <title>The Global Catalogue of Microorganisms (GCM) 10K type strain sequencing project: providing services to taxonomists for standard genome sequencing and annotation.</title>
        <authorList>
            <consortium name="The Broad Institute Genomics Platform"/>
            <consortium name="The Broad Institute Genome Sequencing Center for Infectious Disease"/>
            <person name="Wu L."/>
            <person name="Ma J."/>
        </authorList>
    </citation>
    <scope>NUCLEOTIDE SEQUENCE [LARGE SCALE GENOMIC DNA]</scope>
    <source>
        <strain evidence="10">CCM 7855</strain>
    </source>
</reference>
<evidence type="ECO:0000256" key="2">
    <source>
        <dbReference type="ARBA" id="ARBA00023015"/>
    </source>
</evidence>
<dbReference type="Gene3D" id="1.10.1740.10">
    <property type="match status" value="1"/>
</dbReference>
<dbReference type="CDD" id="cd06171">
    <property type="entry name" value="Sigma70_r4"/>
    <property type="match status" value="1"/>
</dbReference>
<evidence type="ECO:0000256" key="5">
    <source>
        <dbReference type="ARBA" id="ARBA00023163"/>
    </source>
</evidence>
<name>A0ABQ1UL94_9NOCA</name>
<dbReference type="InterPro" id="IPR007627">
    <property type="entry name" value="RNA_pol_sigma70_r2"/>
</dbReference>
<dbReference type="InterPro" id="IPR000838">
    <property type="entry name" value="RNA_pol_sigma70_ECF_CS"/>
</dbReference>
<dbReference type="NCBIfam" id="NF007231">
    <property type="entry name" value="PRK09649.1"/>
    <property type="match status" value="1"/>
</dbReference>
<dbReference type="InterPro" id="IPR013324">
    <property type="entry name" value="RNA_pol_sigma_r3/r4-like"/>
</dbReference>
<evidence type="ECO:0000259" key="8">
    <source>
        <dbReference type="Pfam" id="PF08281"/>
    </source>
</evidence>
<accession>A0ABQ1UL94</accession>
<keyword evidence="4 6" id="KW-0238">DNA-binding</keyword>
<dbReference type="InterPro" id="IPR014284">
    <property type="entry name" value="RNA_pol_sigma-70_dom"/>
</dbReference>
<evidence type="ECO:0000256" key="3">
    <source>
        <dbReference type="ARBA" id="ARBA00023082"/>
    </source>
</evidence>